<dbReference type="InterPro" id="IPR018060">
    <property type="entry name" value="HTH_AraC"/>
</dbReference>
<protein>
    <submittedName>
        <fullName evidence="5">Helix-turn-helix transcriptional regulator</fullName>
    </submittedName>
</protein>
<dbReference type="InterPro" id="IPR046532">
    <property type="entry name" value="DUF6597"/>
</dbReference>
<dbReference type="PROSITE" id="PS01124">
    <property type="entry name" value="HTH_ARAC_FAMILY_2"/>
    <property type="match status" value="1"/>
</dbReference>
<accession>A0ABP4LNH6</accession>
<feature type="domain" description="HTH araC/xylS-type" evidence="4">
    <location>
        <begin position="136"/>
        <end position="233"/>
    </location>
</feature>
<dbReference type="PANTHER" id="PTHR46796">
    <property type="entry name" value="HTH-TYPE TRANSCRIPTIONAL ACTIVATOR RHAS-RELATED"/>
    <property type="match status" value="1"/>
</dbReference>
<keyword evidence="1" id="KW-0805">Transcription regulation</keyword>
<evidence type="ECO:0000313" key="6">
    <source>
        <dbReference type="Proteomes" id="UP001500363"/>
    </source>
</evidence>
<keyword evidence="2" id="KW-0238">DNA-binding</keyword>
<dbReference type="RefSeq" id="WP_344174927.1">
    <property type="nucleotide sequence ID" value="NZ_BAAANC010000002.1"/>
</dbReference>
<dbReference type="Proteomes" id="UP001500363">
    <property type="component" value="Unassembled WGS sequence"/>
</dbReference>
<dbReference type="EMBL" id="BAAANC010000002">
    <property type="protein sequence ID" value="GAA1528178.1"/>
    <property type="molecule type" value="Genomic_DNA"/>
</dbReference>
<evidence type="ECO:0000256" key="2">
    <source>
        <dbReference type="ARBA" id="ARBA00023125"/>
    </source>
</evidence>
<gene>
    <name evidence="5" type="ORF">GCM10009741_32510</name>
</gene>
<reference evidence="6" key="1">
    <citation type="journal article" date="2019" name="Int. J. Syst. Evol. Microbiol.">
        <title>The Global Catalogue of Microorganisms (GCM) 10K type strain sequencing project: providing services to taxonomists for standard genome sequencing and annotation.</title>
        <authorList>
            <consortium name="The Broad Institute Genomics Platform"/>
            <consortium name="The Broad Institute Genome Sequencing Center for Infectious Disease"/>
            <person name="Wu L."/>
            <person name="Ma J."/>
        </authorList>
    </citation>
    <scope>NUCLEOTIDE SEQUENCE [LARGE SCALE GENOMIC DNA]</scope>
    <source>
        <strain evidence="6">JCM 14303</strain>
    </source>
</reference>
<evidence type="ECO:0000259" key="4">
    <source>
        <dbReference type="PROSITE" id="PS01124"/>
    </source>
</evidence>
<keyword evidence="3" id="KW-0804">Transcription</keyword>
<evidence type="ECO:0000256" key="3">
    <source>
        <dbReference type="ARBA" id="ARBA00023163"/>
    </source>
</evidence>
<comment type="caution">
    <text evidence="5">The sequence shown here is derived from an EMBL/GenBank/DDBJ whole genome shotgun (WGS) entry which is preliminary data.</text>
</comment>
<dbReference type="Pfam" id="PF20240">
    <property type="entry name" value="DUF6597"/>
    <property type="match status" value="1"/>
</dbReference>
<organism evidence="5 6">
    <name type="scientific">Kribbella lupini</name>
    <dbReference type="NCBI Taxonomy" id="291602"/>
    <lineage>
        <taxon>Bacteria</taxon>
        <taxon>Bacillati</taxon>
        <taxon>Actinomycetota</taxon>
        <taxon>Actinomycetes</taxon>
        <taxon>Propionibacteriales</taxon>
        <taxon>Kribbellaceae</taxon>
        <taxon>Kribbella</taxon>
    </lineage>
</organism>
<dbReference type="Gene3D" id="1.10.10.60">
    <property type="entry name" value="Homeodomain-like"/>
    <property type="match status" value="1"/>
</dbReference>
<evidence type="ECO:0000256" key="1">
    <source>
        <dbReference type="ARBA" id="ARBA00023015"/>
    </source>
</evidence>
<proteinExistence type="predicted"/>
<sequence length="239" mass="25179">MGGYREYRAPVGLEPLVACLWESEPVAGKSTRVIPDGCVDLVWLGAERGLVVAGPDTGPWVTGPGSESSYAIRLRPGAAGAVLGLPATELRDLRVGIDLVWGAEGRALGDALGTADPGQRLRILTETVLQRRAAPDPLAVAAARKLAEPAAKVSTAAADLGISERQLNRRMQNAVGYGPKMLARVARLRRLIVQPGDDALATRAFAAGYASQAHMNDEVRRLTGLTPVQFLKDATLTAA</sequence>
<dbReference type="SMART" id="SM00342">
    <property type="entry name" value="HTH_ARAC"/>
    <property type="match status" value="1"/>
</dbReference>
<dbReference type="Pfam" id="PF12833">
    <property type="entry name" value="HTH_18"/>
    <property type="match status" value="1"/>
</dbReference>
<dbReference type="InterPro" id="IPR050204">
    <property type="entry name" value="AraC_XylS_family_regulators"/>
</dbReference>
<evidence type="ECO:0000313" key="5">
    <source>
        <dbReference type="EMBL" id="GAA1528178.1"/>
    </source>
</evidence>
<dbReference type="PANTHER" id="PTHR46796:SF15">
    <property type="entry name" value="BLL1074 PROTEIN"/>
    <property type="match status" value="1"/>
</dbReference>
<keyword evidence="6" id="KW-1185">Reference proteome</keyword>
<name>A0ABP4LNH6_9ACTN</name>